<accession>A0A127EHR0</accession>
<name>A0A127EHR0_CLOPF</name>
<dbReference type="PATRIC" id="fig|1502.177.peg.1381"/>
<dbReference type="Proteomes" id="UP000070260">
    <property type="component" value="Chromosome"/>
</dbReference>
<dbReference type="OrthoDB" id="5090100at2"/>
<dbReference type="EMBL" id="CP010994">
    <property type="protein sequence ID" value="AMN35467.1"/>
    <property type="molecule type" value="Genomic_DNA"/>
</dbReference>
<sequence length="303" mass="34473">MNKNIDKELWESYSEALSNLNKEIQESLNSISTTKANITLEELASKMNMFVGKINLEVSRKVGINEIISYINMSPESIKIKSNKIYLVGYVTVGDLESDETTTINNAHVTSGIIEGKTMIALNGSGKGDGVLTVNNADAYLEYFRCREAWMLSPYANGWKVPLIHSRYGTKDSEIMNTMIDELSIHESTQNWLRIDNTMTGRVEWISLEQSYLKKMDTPYYTRSAQLSANEKLEKVKFLNSDTKRNSAENNYNILDIDSLDDTWIEDIPNTLEKKLNFESIITDLIKIVQKQNEQIKILKQGG</sequence>
<proteinExistence type="predicted"/>
<protein>
    <recommendedName>
        <fullName evidence="3">Peptidase S74 domain-containing protein</fullName>
    </recommendedName>
</protein>
<evidence type="ECO:0000313" key="2">
    <source>
        <dbReference type="Proteomes" id="UP000070260"/>
    </source>
</evidence>
<dbReference type="RefSeq" id="WP_061427601.1">
    <property type="nucleotide sequence ID" value="NZ_CATNZO010000001.1"/>
</dbReference>
<gene>
    <name evidence="1" type="ORF">JFP838_06780</name>
</gene>
<evidence type="ECO:0000313" key="1">
    <source>
        <dbReference type="EMBL" id="AMN35467.1"/>
    </source>
</evidence>
<evidence type="ECO:0008006" key="3">
    <source>
        <dbReference type="Google" id="ProtNLM"/>
    </source>
</evidence>
<organism evidence="1 2">
    <name type="scientific">Clostridium perfringens</name>
    <dbReference type="NCBI Taxonomy" id="1502"/>
    <lineage>
        <taxon>Bacteria</taxon>
        <taxon>Bacillati</taxon>
        <taxon>Bacillota</taxon>
        <taxon>Clostridia</taxon>
        <taxon>Eubacteriales</taxon>
        <taxon>Clostridiaceae</taxon>
        <taxon>Clostridium</taxon>
    </lineage>
</organism>
<dbReference type="AlphaFoldDB" id="A0A127EHR0"/>
<reference evidence="1 2" key="1">
    <citation type="journal article" date="2016" name="PLoS ONE">
        <title>Plasmid Characterization and Chromosome Analysis of Two netF+ Clostridium perfringens Isolates Associated with Foal and Canine Necrotizing Enteritis.</title>
        <authorList>
            <person name="Mehdizadeh Gohari I."/>
            <person name="Kropinski A.M."/>
            <person name="Weese S.J."/>
            <person name="Parreira V.R."/>
            <person name="Whitehead A.E."/>
            <person name="Boerlin P."/>
            <person name="Prescott J.F."/>
        </authorList>
    </citation>
    <scope>NUCLEOTIDE SEQUENCE [LARGE SCALE GENOMIC DNA]</scope>
    <source>
        <strain evidence="1 2">JP838</strain>
    </source>
</reference>